<reference evidence="2" key="1">
    <citation type="journal article" date="2015" name="Nature">
        <title>Complex archaea that bridge the gap between prokaryotes and eukaryotes.</title>
        <authorList>
            <person name="Spang A."/>
            <person name="Saw J.H."/>
            <person name="Jorgensen S.L."/>
            <person name="Zaremba-Niedzwiedzka K."/>
            <person name="Martijn J."/>
            <person name="Lind A.E."/>
            <person name="van Eijk R."/>
            <person name="Schleper C."/>
            <person name="Guy L."/>
            <person name="Ettema T.J."/>
        </authorList>
    </citation>
    <scope>NUCLEOTIDE SEQUENCE</scope>
</reference>
<name>A0A0F8Y0Y0_9ZZZZ</name>
<dbReference type="EMBL" id="LAZR01056045">
    <property type="protein sequence ID" value="KKK75032.1"/>
    <property type="molecule type" value="Genomic_DNA"/>
</dbReference>
<feature type="region of interest" description="Disordered" evidence="1">
    <location>
        <begin position="70"/>
        <end position="91"/>
    </location>
</feature>
<sequence>EGSQKPIDTYKGWKIYALPNYTTPYYYPEQHYIKGRKVGGQMQHYTRIKKVHQLIDKWLGQMGKESLDEAETWGKDVTDPSKIQTKKQEKDTILPRQERNFHRSQQFLVIQWIKLF</sequence>
<dbReference type="AlphaFoldDB" id="A0A0F8Y0Y0"/>
<feature type="non-terminal residue" evidence="2">
    <location>
        <position position="1"/>
    </location>
</feature>
<proteinExistence type="predicted"/>
<protein>
    <submittedName>
        <fullName evidence="2">Uncharacterized protein</fullName>
    </submittedName>
</protein>
<evidence type="ECO:0000256" key="1">
    <source>
        <dbReference type="SAM" id="MobiDB-lite"/>
    </source>
</evidence>
<gene>
    <name evidence="2" type="ORF">LCGC14_2877790</name>
</gene>
<comment type="caution">
    <text evidence="2">The sequence shown here is derived from an EMBL/GenBank/DDBJ whole genome shotgun (WGS) entry which is preliminary data.</text>
</comment>
<evidence type="ECO:0000313" key="2">
    <source>
        <dbReference type="EMBL" id="KKK75032.1"/>
    </source>
</evidence>
<organism evidence="2">
    <name type="scientific">marine sediment metagenome</name>
    <dbReference type="NCBI Taxonomy" id="412755"/>
    <lineage>
        <taxon>unclassified sequences</taxon>
        <taxon>metagenomes</taxon>
        <taxon>ecological metagenomes</taxon>
    </lineage>
</organism>
<accession>A0A0F8Y0Y0</accession>